<accession>A0A1C6TCZ4</accession>
<evidence type="ECO:0000259" key="1">
    <source>
        <dbReference type="Pfam" id="PF13592"/>
    </source>
</evidence>
<evidence type="ECO:0000313" key="3">
    <source>
        <dbReference type="Proteomes" id="UP000199413"/>
    </source>
</evidence>
<dbReference type="Proteomes" id="UP000199413">
    <property type="component" value="Unassembled WGS sequence"/>
</dbReference>
<sequence>MSFLHTYRDQLRFGLVAQDVGVALRDARRSVTSWCRRHTIGGDGAVAAVRRGQRQGESGTLSREQELELIDVLRGVHPDEFGLDEELWTRQSLTTLVQRRFDLTMDAGTVGAYLRAWGLGPREPRERACGLCVGAVERWVRSEYPAITRAAQEHLADVYWIGRIRLRGTMPAADVVSAVSSRGRVRFMITTHAVDPPLPRDFLLRLSGAEERTVHLIVDGSWPRNEWPRRLPRRIVLHPLPSCGRPVAAA</sequence>
<reference evidence="3" key="1">
    <citation type="submission" date="2016-06" db="EMBL/GenBank/DDBJ databases">
        <authorList>
            <person name="Varghese N."/>
            <person name="Submissions Spin"/>
        </authorList>
    </citation>
    <scope>NUCLEOTIDE SEQUENCE [LARGE SCALE GENOMIC DNA]</scope>
    <source>
        <strain evidence="3">DSM 45431</strain>
    </source>
</reference>
<dbReference type="InterPro" id="IPR025959">
    <property type="entry name" value="Winged_HTH_dom"/>
</dbReference>
<proteinExistence type="predicted"/>
<dbReference type="AlphaFoldDB" id="A0A1C6TCZ4"/>
<keyword evidence="3" id="KW-1185">Reference proteome</keyword>
<gene>
    <name evidence="2" type="ORF">GA0070624_6560</name>
</gene>
<evidence type="ECO:0000313" key="2">
    <source>
        <dbReference type="EMBL" id="SCL39422.1"/>
    </source>
</evidence>
<dbReference type="EMBL" id="FMHV01000002">
    <property type="protein sequence ID" value="SCL39422.1"/>
    <property type="molecule type" value="Genomic_DNA"/>
</dbReference>
<feature type="domain" description="Winged helix-turn helix" evidence="1">
    <location>
        <begin position="86"/>
        <end position="140"/>
    </location>
</feature>
<organism evidence="2 3">
    <name type="scientific">Micromonospora rhizosphaerae</name>
    <dbReference type="NCBI Taxonomy" id="568872"/>
    <lineage>
        <taxon>Bacteria</taxon>
        <taxon>Bacillati</taxon>
        <taxon>Actinomycetota</taxon>
        <taxon>Actinomycetes</taxon>
        <taxon>Micromonosporales</taxon>
        <taxon>Micromonosporaceae</taxon>
        <taxon>Micromonospora</taxon>
    </lineage>
</organism>
<dbReference type="Pfam" id="PF13592">
    <property type="entry name" value="HTH_33"/>
    <property type="match status" value="1"/>
</dbReference>
<protein>
    <submittedName>
        <fullName evidence="2">Winged helix-turn helix</fullName>
    </submittedName>
</protein>
<name>A0A1C6TCZ4_9ACTN</name>
<dbReference type="STRING" id="568872.GA0070624_6560"/>